<comment type="caution">
    <text evidence="1">The sequence shown here is derived from an EMBL/GenBank/DDBJ whole genome shotgun (WGS) entry which is preliminary data.</text>
</comment>
<evidence type="ECO:0000313" key="2">
    <source>
        <dbReference type="Proteomes" id="UP000639772"/>
    </source>
</evidence>
<evidence type="ECO:0000313" key="1">
    <source>
        <dbReference type="EMBL" id="KAG0486971.1"/>
    </source>
</evidence>
<organism evidence="1 2">
    <name type="scientific">Vanilla planifolia</name>
    <name type="common">Vanilla</name>
    <dbReference type="NCBI Taxonomy" id="51239"/>
    <lineage>
        <taxon>Eukaryota</taxon>
        <taxon>Viridiplantae</taxon>
        <taxon>Streptophyta</taxon>
        <taxon>Embryophyta</taxon>
        <taxon>Tracheophyta</taxon>
        <taxon>Spermatophyta</taxon>
        <taxon>Magnoliopsida</taxon>
        <taxon>Liliopsida</taxon>
        <taxon>Asparagales</taxon>
        <taxon>Orchidaceae</taxon>
        <taxon>Vanilloideae</taxon>
        <taxon>Vanilleae</taxon>
        <taxon>Vanilla</taxon>
    </lineage>
</organism>
<dbReference type="Proteomes" id="UP000639772">
    <property type="component" value="Unassembled WGS sequence"/>
</dbReference>
<reference evidence="1 2" key="1">
    <citation type="journal article" date="2020" name="Nat. Food">
        <title>A phased Vanilla planifolia genome enables genetic improvement of flavour and production.</title>
        <authorList>
            <person name="Hasing T."/>
            <person name="Tang H."/>
            <person name="Brym M."/>
            <person name="Khazi F."/>
            <person name="Huang T."/>
            <person name="Chambers A.H."/>
        </authorList>
    </citation>
    <scope>NUCLEOTIDE SEQUENCE [LARGE SCALE GENOMIC DNA]</scope>
    <source>
        <tissue evidence="1">Leaf</tissue>
    </source>
</reference>
<accession>A0A835V8H5</accession>
<sequence length="131" mass="14757">MQKCGNRYGIRARESEADVNRDSAKINRRKRLKMGEWRSPRHQFLLEESPSIVLIRLILPARQLPPTLATGKGQDSAATGSKEVWHGSDLVVGFLLRAGRLIWDTLWDLDVNAIACSRNLLKESAPVLQIL</sequence>
<gene>
    <name evidence="1" type="ORF">HPP92_009066</name>
</gene>
<dbReference type="EMBL" id="JADCNM010000004">
    <property type="protein sequence ID" value="KAG0486971.1"/>
    <property type="molecule type" value="Genomic_DNA"/>
</dbReference>
<name>A0A835V8H5_VANPL</name>
<protein>
    <submittedName>
        <fullName evidence="1">Uncharacterized protein</fullName>
    </submittedName>
</protein>
<dbReference type="AlphaFoldDB" id="A0A835V8H5"/>
<proteinExistence type="predicted"/>